<dbReference type="STRING" id="797209.GCA_000376445_00660"/>
<dbReference type="InterPro" id="IPR026055">
    <property type="entry name" value="FAR"/>
</dbReference>
<reference evidence="3" key="2">
    <citation type="submission" date="2016-11" db="EMBL/GenBank/DDBJ databases">
        <authorList>
            <person name="Jaros S."/>
            <person name="Januszkiewicz K."/>
            <person name="Wedrychowicz H."/>
        </authorList>
    </citation>
    <scope>NUCLEOTIDE SEQUENCE [LARGE SCALE GENOMIC DNA]</scope>
    <source>
        <strain evidence="3">DX253</strain>
    </source>
</reference>
<dbReference type="eggNOG" id="arCOG01369">
    <property type="taxonomic scope" value="Archaea"/>
</dbReference>
<dbReference type="Proteomes" id="UP000003751">
    <property type="component" value="Unassembled WGS sequence"/>
</dbReference>
<evidence type="ECO:0000259" key="1">
    <source>
        <dbReference type="Pfam" id="PF07993"/>
    </source>
</evidence>
<sequence length="358" mass="39566">MSVFLTGFPGFLGSALTERLVARGSDVTCLVQPKYRRTAERRAREIERAHAADGEVELVGGDITEADLELGEAVESLQTDTEAVYHLAAVYDLAVSREVGMAVNVEGTKNVLDFADGCENLRRFQYVSTCYVSGRYDGTFTEDHLVEGQRFNNYYETTKYLAEVAVQERMESGLPGTIYRPAIVVGDSETGETQKYDGPYYLLRWLMRQPGVAVTPVLGDPTAYEVNVVPRDFVVDAIAELSRLDESVGEVYQLCDPNPLTVDEMLRAFGRATGKRVVRVPTPKGALKRVLSRFPELEIEPATLDYFDHPTSYACENTVAALETATDGEIQCPAFGSYVGNLVSFVREHPELTPDAMV</sequence>
<gene>
    <name evidence="3" type="ORF">SAMN05444342_0279</name>
    <name evidence="2" type="ORF">ZOD2009_19768</name>
</gene>
<name>E7QYR3_HALPU</name>
<feature type="domain" description="Thioester reductase (TE)" evidence="1">
    <location>
        <begin position="5"/>
        <end position="238"/>
    </location>
</feature>
<dbReference type="Pfam" id="PF07993">
    <property type="entry name" value="NAD_binding_4"/>
    <property type="match status" value="1"/>
</dbReference>
<dbReference type="GO" id="GO:0035336">
    <property type="term" value="P:long-chain fatty-acyl-CoA metabolic process"/>
    <property type="evidence" value="ECO:0007669"/>
    <property type="project" value="TreeGrafter"/>
</dbReference>
<dbReference type="PANTHER" id="PTHR11011">
    <property type="entry name" value="MALE STERILITY PROTEIN 2-RELATED"/>
    <property type="match status" value="1"/>
</dbReference>
<dbReference type="Proteomes" id="UP000184203">
    <property type="component" value="Unassembled WGS sequence"/>
</dbReference>
<evidence type="ECO:0000313" key="3">
    <source>
        <dbReference type="EMBL" id="SHK01356.1"/>
    </source>
</evidence>
<dbReference type="CDD" id="cd05263">
    <property type="entry name" value="MupV_like_SDR_e"/>
    <property type="match status" value="1"/>
</dbReference>
<proteinExistence type="predicted"/>
<dbReference type="PATRIC" id="fig|797209.4.peg.3871"/>
<dbReference type="InterPro" id="IPR013120">
    <property type="entry name" value="FAR_NAD-bd"/>
</dbReference>
<protein>
    <submittedName>
        <fullName evidence="2">Male sterility domain protein</fullName>
    </submittedName>
    <submittedName>
        <fullName evidence="3">Thioester reductase domain-containing protein</fullName>
    </submittedName>
</protein>
<evidence type="ECO:0000313" key="5">
    <source>
        <dbReference type="Proteomes" id="UP000184203"/>
    </source>
</evidence>
<dbReference type="EMBL" id="FRAN01000001">
    <property type="protein sequence ID" value="SHK01356.1"/>
    <property type="molecule type" value="Genomic_DNA"/>
</dbReference>
<keyword evidence="5" id="KW-1185">Reference proteome</keyword>
<dbReference type="Gene3D" id="3.40.50.720">
    <property type="entry name" value="NAD(P)-binding Rossmann-like Domain"/>
    <property type="match status" value="1"/>
</dbReference>
<dbReference type="PANTHER" id="PTHR11011:SF45">
    <property type="entry name" value="FATTY ACYL-COA REDUCTASE CG8306-RELATED"/>
    <property type="match status" value="1"/>
</dbReference>
<dbReference type="RefSeq" id="WP_007982778.1">
    <property type="nucleotide sequence ID" value="NZ_AEMG01000028.1"/>
</dbReference>
<reference evidence="5" key="3">
    <citation type="submission" date="2016-11" db="EMBL/GenBank/DDBJ databases">
        <authorList>
            <person name="Varghese N."/>
            <person name="Submissions S."/>
        </authorList>
    </citation>
    <scope>NUCLEOTIDE SEQUENCE [LARGE SCALE GENOMIC DNA]</scope>
    <source>
        <strain evidence="5">DX253</strain>
    </source>
</reference>
<dbReference type="AlphaFoldDB" id="E7QYR3"/>
<dbReference type="GO" id="GO:0080019">
    <property type="term" value="F:alcohol-forming very long-chain fatty acyl-CoA reductase activity"/>
    <property type="evidence" value="ECO:0007669"/>
    <property type="project" value="InterPro"/>
</dbReference>
<dbReference type="OrthoDB" id="326123at2157"/>
<organism evidence="2 4">
    <name type="scientific">Haladaptatus paucihalophilus DX253</name>
    <dbReference type="NCBI Taxonomy" id="797209"/>
    <lineage>
        <taxon>Archaea</taxon>
        <taxon>Methanobacteriati</taxon>
        <taxon>Methanobacteriota</taxon>
        <taxon>Stenosarchaea group</taxon>
        <taxon>Halobacteria</taxon>
        <taxon>Halobacteriales</taxon>
        <taxon>Haladaptataceae</taxon>
        <taxon>Haladaptatus</taxon>
    </lineage>
</organism>
<evidence type="ECO:0000313" key="2">
    <source>
        <dbReference type="EMBL" id="EFW90329.1"/>
    </source>
</evidence>
<evidence type="ECO:0000313" key="4">
    <source>
        <dbReference type="Proteomes" id="UP000003751"/>
    </source>
</evidence>
<accession>E7QYR3</accession>
<reference evidence="2 4" key="1">
    <citation type="journal article" date="2014" name="ISME J.">
        <title>Trehalose/2-sulfotrehalose biosynthesis and glycine-betaine uptake are widely spread mechanisms for osmoadaptation in the Halobacteriales.</title>
        <authorList>
            <person name="Youssef N.H."/>
            <person name="Savage-Ashlock K.N."/>
            <person name="McCully A.L."/>
            <person name="Luedtke B."/>
            <person name="Shaw E.I."/>
            <person name="Hoff W.D."/>
            <person name="Elshahed M.S."/>
        </authorList>
    </citation>
    <scope>NUCLEOTIDE SEQUENCE [LARGE SCALE GENOMIC DNA]</scope>
    <source>
        <strain evidence="2 4">DX253</strain>
    </source>
</reference>
<dbReference type="InterPro" id="IPR036291">
    <property type="entry name" value="NAD(P)-bd_dom_sf"/>
</dbReference>
<dbReference type="SUPFAM" id="SSF51735">
    <property type="entry name" value="NAD(P)-binding Rossmann-fold domains"/>
    <property type="match status" value="1"/>
</dbReference>
<dbReference type="EMBL" id="AEMG01000028">
    <property type="protein sequence ID" value="EFW90329.1"/>
    <property type="molecule type" value="Genomic_DNA"/>
</dbReference>